<protein>
    <submittedName>
        <fullName evidence="1">Uncharacterized protein</fullName>
    </submittedName>
</protein>
<organism evidence="1">
    <name type="scientific">Noctiluca scintillans</name>
    <name type="common">Sea sparkle</name>
    <name type="synonym">Red tide dinoflagellate</name>
    <dbReference type="NCBI Taxonomy" id="2966"/>
    <lineage>
        <taxon>Eukaryota</taxon>
        <taxon>Sar</taxon>
        <taxon>Alveolata</taxon>
        <taxon>Dinophyceae</taxon>
        <taxon>Noctilucales</taxon>
        <taxon>Noctilucaceae</taxon>
        <taxon>Noctiluca</taxon>
    </lineage>
</organism>
<dbReference type="AlphaFoldDB" id="A0A7S1AVZ3"/>
<name>A0A7S1AVZ3_NOCSC</name>
<proteinExistence type="predicted"/>
<reference evidence="1" key="1">
    <citation type="submission" date="2021-01" db="EMBL/GenBank/DDBJ databases">
        <authorList>
            <person name="Corre E."/>
            <person name="Pelletier E."/>
            <person name="Niang G."/>
            <person name="Scheremetjew M."/>
            <person name="Finn R."/>
            <person name="Kale V."/>
            <person name="Holt S."/>
            <person name="Cochrane G."/>
            <person name="Meng A."/>
            <person name="Brown T."/>
            <person name="Cohen L."/>
        </authorList>
    </citation>
    <scope>NUCLEOTIDE SEQUENCE</scope>
</reference>
<evidence type="ECO:0000313" key="1">
    <source>
        <dbReference type="EMBL" id="CAD8867107.1"/>
    </source>
</evidence>
<gene>
    <name evidence="1" type="ORF">NSCI0253_LOCUS41462</name>
</gene>
<accession>A0A7S1AVZ3</accession>
<dbReference type="EMBL" id="HBFQ01058525">
    <property type="protein sequence ID" value="CAD8867107.1"/>
    <property type="molecule type" value="Transcribed_RNA"/>
</dbReference>
<sequence>MGNSCASDCESVSQVCPARPRRPRNNQVAAFSQHPLEELTARDMEVSSLDELEQKRVNKWGSLPVSQVIAKGGLYEGIRELWELKKQEVDIRTGAYYDSSTTAICVVGDPDD</sequence>